<reference evidence="3" key="1">
    <citation type="submission" date="2017-04" db="EMBL/GenBank/DDBJ databases">
        <authorList>
            <person name="Varghese N."/>
            <person name="Submissions S."/>
        </authorList>
    </citation>
    <scope>NUCLEOTIDE SEQUENCE [LARGE SCALE GENOMIC DNA]</scope>
    <source>
        <strain evidence="3">VDS</strain>
    </source>
</reference>
<dbReference type="AlphaFoldDB" id="A0A1X7KCT5"/>
<evidence type="ECO:0000313" key="2">
    <source>
        <dbReference type="EMBL" id="SMG38666.1"/>
    </source>
</evidence>
<proteinExistence type="predicted"/>
<evidence type="ECO:0000313" key="3">
    <source>
        <dbReference type="Proteomes" id="UP000193309"/>
    </source>
</evidence>
<organism evidence="2 3">
    <name type="scientific">Corynebacterium pollutisoli</name>
    <dbReference type="NCBI Taxonomy" id="1610489"/>
    <lineage>
        <taxon>Bacteria</taxon>
        <taxon>Bacillati</taxon>
        <taxon>Actinomycetota</taxon>
        <taxon>Actinomycetes</taxon>
        <taxon>Mycobacteriales</taxon>
        <taxon>Corynebacteriaceae</taxon>
        <taxon>Corynebacterium</taxon>
    </lineage>
</organism>
<dbReference type="OrthoDB" id="120660at2"/>
<dbReference type="STRING" id="1610489.SAMN06295981_2436"/>
<dbReference type="Proteomes" id="UP000193309">
    <property type="component" value="Unassembled WGS sequence"/>
</dbReference>
<dbReference type="InterPro" id="IPR045773">
    <property type="entry name" value="DUF6226"/>
</dbReference>
<evidence type="ECO:0000256" key="1">
    <source>
        <dbReference type="SAM" id="MobiDB-lite"/>
    </source>
</evidence>
<feature type="region of interest" description="Disordered" evidence="1">
    <location>
        <begin position="27"/>
        <end position="46"/>
    </location>
</feature>
<sequence length="235" mass="26468">MTTWWEDLHVPLSAEAAMLLDDVEAAHRAQDPPSWPAPDDDPRDEDYGVCADPGRFRMIIDRCRAWARVLEERGWADVTRGRMGEEDWLITLRPRREGALALRLQGAAWIFPDGRAPMVEVLVGEIRSRVGVHPDCACDACDWGSAAFIDSLDQDIFSVVDGSFRIIRKDGMRWTETSFGAGGTATRETVREVHGVSWADHWESRTPFSVARRDLPLWPPAGFDDPPEDWPADGR</sequence>
<dbReference type="EMBL" id="FXAR01000011">
    <property type="protein sequence ID" value="SMG38666.1"/>
    <property type="molecule type" value="Genomic_DNA"/>
</dbReference>
<protein>
    <submittedName>
        <fullName evidence="2">Uncharacterized protein</fullName>
    </submittedName>
</protein>
<gene>
    <name evidence="2" type="ORF">SAMN06295981_2436</name>
</gene>
<dbReference type="RefSeq" id="WP_085550503.1">
    <property type="nucleotide sequence ID" value="NZ_FXAR01000011.1"/>
</dbReference>
<name>A0A1X7KCT5_9CORY</name>
<accession>A0A1X7KCT5</accession>
<dbReference type="Pfam" id="PF19736">
    <property type="entry name" value="DUF6226"/>
    <property type="match status" value="1"/>
</dbReference>
<keyword evidence="3" id="KW-1185">Reference proteome</keyword>